<dbReference type="PRINTS" id="PR00727">
    <property type="entry name" value="LEADERPTASE"/>
</dbReference>
<reference evidence="9 10" key="1">
    <citation type="submission" date="2018-12" db="EMBL/GenBank/DDBJ databases">
        <authorList>
            <consortium name="Pathogen Informatics"/>
        </authorList>
    </citation>
    <scope>NUCLEOTIDE SEQUENCE [LARGE SCALE GENOMIC DNA]</scope>
    <source>
        <strain evidence="9 10">NCTC10207</strain>
    </source>
</reference>
<name>A0A7Z9A4D0_9MICC</name>
<comment type="catalytic activity">
    <reaction evidence="1 7">
        <text>Cleavage of hydrophobic, N-terminal signal or leader sequences from secreted and periplasmic proteins.</text>
        <dbReference type="EC" id="3.4.21.89"/>
    </reaction>
</comment>
<dbReference type="AlphaFoldDB" id="A0A7Z9A4D0"/>
<proteinExistence type="inferred from homology"/>
<dbReference type="PANTHER" id="PTHR43390:SF1">
    <property type="entry name" value="CHLOROPLAST PROCESSING PEPTIDASE"/>
    <property type="match status" value="1"/>
</dbReference>
<evidence type="ECO:0000313" key="9">
    <source>
        <dbReference type="EMBL" id="VEI22856.1"/>
    </source>
</evidence>
<dbReference type="GO" id="GO:0006465">
    <property type="term" value="P:signal peptide processing"/>
    <property type="evidence" value="ECO:0007669"/>
    <property type="project" value="InterPro"/>
</dbReference>
<feature type="active site" evidence="6">
    <location>
        <position position="51"/>
    </location>
</feature>
<dbReference type="InterPro" id="IPR019758">
    <property type="entry name" value="Pept_S26A_signal_pept_1_CS"/>
</dbReference>
<dbReference type="InterPro" id="IPR000223">
    <property type="entry name" value="Pept_S26A_signal_pept_1"/>
</dbReference>
<keyword evidence="7" id="KW-0645">Protease</keyword>
<dbReference type="SUPFAM" id="SSF51306">
    <property type="entry name" value="LexA/Signal peptidase"/>
    <property type="match status" value="1"/>
</dbReference>
<evidence type="ECO:0000259" key="8">
    <source>
        <dbReference type="Pfam" id="PF10502"/>
    </source>
</evidence>
<dbReference type="GO" id="GO:0005886">
    <property type="term" value="C:plasma membrane"/>
    <property type="evidence" value="ECO:0007669"/>
    <property type="project" value="UniProtKB-SubCell"/>
</dbReference>
<dbReference type="Gene3D" id="2.10.109.10">
    <property type="entry name" value="Umud Fragment, subunit A"/>
    <property type="match status" value="1"/>
</dbReference>
<dbReference type="PANTHER" id="PTHR43390">
    <property type="entry name" value="SIGNAL PEPTIDASE I"/>
    <property type="match status" value="1"/>
</dbReference>
<sequence>MDSAENSAVPSTRRHLKRGWRLVAVALGIAVVTLLCVRTFLVDVYYIPSESMEPTYTPGDRVLVSKLEGAGTVQRGDVVVFDGTGSFAPYESGSSFWKDPAKSIGQWLGFVPTDTVYIKRVIAVAGDRLSCCSDNGKLVLNGQELDEPYLYPQDSPSETRFDVVIPHSRVWVMGDHRSASVDSRSLLGAPGGGMIHTNKIIGRTAWRIHF</sequence>
<evidence type="ECO:0000256" key="1">
    <source>
        <dbReference type="ARBA" id="ARBA00000677"/>
    </source>
</evidence>
<dbReference type="InterPro" id="IPR019533">
    <property type="entry name" value="Peptidase_S26"/>
</dbReference>
<feature type="transmembrane region" description="Helical" evidence="7">
    <location>
        <begin position="20"/>
        <end position="41"/>
    </location>
</feature>
<evidence type="ECO:0000256" key="5">
    <source>
        <dbReference type="ARBA" id="ARBA00022801"/>
    </source>
</evidence>
<evidence type="ECO:0000256" key="6">
    <source>
        <dbReference type="PIRSR" id="PIRSR600223-1"/>
    </source>
</evidence>
<evidence type="ECO:0000256" key="7">
    <source>
        <dbReference type="RuleBase" id="RU362042"/>
    </source>
</evidence>
<comment type="similarity">
    <text evidence="3 7">Belongs to the peptidase S26 family.</text>
</comment>
<keyword evidence="7" id="KW-1133">Transmembrane helix</keyword>
<feature type="active site" evidence="6">
    <location>
        <position position="119"/>
    </location>
</feature>
<comment type="subcellular location">
    <subcellularLocation>
        <location evidence="2">Cell membrane</location>
        <topology evidence="2">Single-pass type II membrane protein</topology>
    </subcellularLocation>
    <subcellularLocation>
        <location evidence="7">Membrane</location>
        <topology evidence="7">Single-pass type II membrane protein</topology>
    </subcellularLocation>
</comment>
<dbReference type="RefSeq" id="WP_037237422.1">
    <property type="nucleotide sequence ID" value="NZ_CAJPQC010000016.1"/>
</dbReference>
<evidence type="ECO:0000313" key="10">
    <source>
        <dbReference type="Proteomes" id="UP000282386"/>
    </source>
</evidence>
<evidence type="ECO:0000256" key="4">
    <source>
        <dbReference type="ARBA" id="ARBA00013208"/>
    </source>
</evidence>
<dbReference type="Proteomes" id="UP000282386">
    <property type="component" value="Chromosome"/>
</dbReference>
<keyword evidence="5 7" id="KW-0378">Hydrolase</keyword>
<dbReference type="EC" id="3.4.21.89" evidence="4 7"/>
<feature type="domain" description="Peptidase S26" evidence="8">
    <location>
        <begin position="23"/>
        <end position="207"/>
    </location>
</feature>
<protein>
    <recommendedName>
        <fullName evidence="4 7">Signal peptidase I</fullName>
        <ecNumber evidence="4 7">3.4.21.89</ecNumber>
    </recommendedName>
</protein>
<keyword evidence="7" id="KW-0472">Membrane</keyword>
<dbReference type="CDD" id="cd06530">
    <property type="entry name" value="S26_SPase_I"/>
    <property type="match status" value="1"/>
</dbReference>
<gene>
    <name evidence="9" type="primary">sipP_1</name>
    <name evidence="9" type="ORF">NCTC10207_00949</name>
</gene>
<dbReference type="GO" id="GO:0004252">
    <property type="term" value="F:serine-type endopeptidase activity"/>
    <property type="evidence" value="ECO:0007669"/>
    <property type="project" value="InterPro"/>
</dbReference>
<keyword evidence="7" id="KW-0812">Transmembrane</keyword>
<dbReference type="InterPro" id="IPR036286">
    <property type="entry name" value="LexA/Signal_pep-like_sf"/>
</dbReference>
<dbReference type="NCBIfam" id="TIGR02227">
    <property type="entry name" value="sigpep_I_bact"/>
    <property type="match status" value="1"/>
</dbReference>
<accession>A0A7Z9A4D0</accession>
<dbReference type="Pfam" id="PF10502">
    <property type="entry name" value="Peptidase_S26"/>
    <property type="match status" value="1"/>
</dbReference>
<evidence type="ECO:0000256" key="2">
    <source>
        <dbReference type="ARBA" id="ARBA00004401"/>
    </source>
</evidence>
<dbReference type="PROSITE" id="PS00761">
    <property type="entry name" value="SPASE_I_3"/>
    <property type="match status" value="1"/>
</dbReference>
<dbReference type="EMBL" id="LR134479">
    <property type="protein sequence ID" value="VEI22856.1"/>
    <property type="molecule type" value="Genomic_DNA"/>
</dbReference>
<evidence type="ECO:0000256" key="3">
    <source>
        <dbReference type="ARBA" id="ARBA00009370"/>
    </source>
</evidence>
<organism evidence="9 10">
    <name type="scientific">Rothia aeria</name>
    <dbReference type="NCBI Taxonomy" id="172042"/>
    <lineage>
        <taxon>Bacteria</taxon>
        <taxon>Bacillati</taxon>
        <taxon>Actinomycetota</taxon>
        <taxon>Actinomycetes</taxon>
        <taxon>Micrococcales</taxon>
        <taxon>Micrococcaceae</taxon>
        <taxon>Rothia</taxon>
    </lineage>
</organism>
<dbReference type="GO" id="GO:0009003">
    <property type="term" value="F:signal peptidase activity"/>
    <property type="evidence" value="ECO:0007669"/>
    <property type="project" value="UniProtKB-EC"/>
</dbReference>